<name>A0ABU1X6K6_SPHXE</name>
<gene>
    <name evidence="1" type="ORF">J2W40_003611</name>
</gene>
<proteinExistence type="predicted"/>
<protein>
    <submittedName>
        <fullName evidence="1">Uncharacterized protein</fullName>
    </submittedName>
</protein>
<reference evidence="1 2" key="1">
    <citation type="submission" date="2023-07" db="EMBL/GenBank/DDBJ databases">
        <title>Sorghum-associated microbial communities from plants grown in Nebraska, USA.</title>
        <authorList>
            <person name="Schachtman D."/>
        </authorList>
    </citation>
    <scope>NUCLEOTIDE SEQUENCE [LARGE SCALE GENOMIC DNA]</scope>
    <source>
        <strain evidence="1 2">4256</strain>
    </source>
</reference>
<keyword evidence="2" id="KW-1185">Reference proteome</keyword>
<organism evidence="1 2">
    <name type="scientific">Sphingobium xenophagum</name>
    <dbReference type="NCBI Taxonomy" id="121428"/>
    <lineage>
        <taxon>Bacteria</taxon>
        <taxon>Pseudomonadati</taxon>
        <taxon>Pseudomonadota</taxon>
        <taxon>Alphaproteobacteria</taxon>
        <taxon>Sphingomonadales</taxon>
        <taxon>Sphingomonadaceae</taxon>
        <taxon>Sphingobium</taxon>
    </lineage>
</organism>
<sequence length="61" mass="6701">MNGLVRFETVDGDFVVVNVDRVSFVRRYRGGNDTSAVNFEKGNYLVVKGSLDSVMTILADG</sequence>
<comment type="caution">
    <text evidence="1">The sequence shown here is derived from an EMBL/GenBank/DDBJ whole genome shotgun (WGS) entry which is preliminary data.</text>
</comment>
<evidence type="ECO:0000313" key="2">
    <source>
        <dbReference type="Proteomes" id="UP001267638"/>
    </source>
</evidence>
<dbReference type="EMBL" id="JAVDWV010000020">
    <property type="protein sequence ID" value="MDR7156766.1"/>
    <property type="molecule type" value="Genomic_DNA"/>
</dbReference>
<evidence type="ECO:0000313" key="1">
    <source>
        <dbReference type="EMBL" id="MDR7156766.1"/>
    </source>
</evidence>
<dbReference type="RefSeq" id="WP_310227308.1">
    <property type="nucleotide sequence ID" value="NZ_JAVDWV010000020.1"/>
</dbReference>
<dbReference type="Proteomes" id="UP001267638">
    <property type="component" value="Unassembled WGS sequence"/>
</dbReference>
<accession>A0ABU1X6K6</accession>